<evidence type="ECO:0008006" key="3">
    <source>
        <dbReference type="Google" id="ProtNLM"/>
    </source>
</evidence>
<gene>
    <name evidence="1" type="ORF">BAE44_0005107</name>
</gene>
<dbReference type="STRING" id="888268.A0A1E5W962"/>
<keyword evidence="2" id="KW-1185">Reference proteome</keyword>
<sequence length="96" mass="10944">LFLPGSRQWNEQLIRMDADEILKMKPGNTMEEDILAWAFDKGGSFWTAVKELLGMKLPWMHRQIWTTDLLAGAICSLKEAAVFVCGVWSLWSGRNS</sequence>
<dbReference type="EMBL" id="LWDX02017263">
    <property type="protein sequence ID" value="OEL33874.1"/>
    <property type="molecule type" value="Genomic_DNA"/>
</dbReference>
<reference evidence="1 2" key="1">
    <citation type="submission" date="2016-09" db="EMBL/GenBank/DDBJ databases">
        <title>The draft genome of Dichanthelium oligosanthes: A C3 panicoid grass species.</title>
        <authorList>
            <person name="Studer A.J."/>
            <person name="Schnable J.C."/>
            <person name="Brutnell T.P."/>
        </authorList>
    </citation>
    <scope>NUCLEOTIDE SEQUENCE [LARGE SCALE GENOMIC DNA]</scope>
    <source>
        <strain evidence="2">cv. Kellogg 1175</strain>
        <tissue evidence="1">Leaf</tissue>
    </source>
</reference>
<name>A0A1E5W962_9POAL</name>
<accession>A0A1E5W962</accession>
<protein>
    <recommendedName>
        <fullName evidence="3">Reverse transcriptase zinc-binding domain-containing protein</fullName>
    </recommendedName>
</protein>
<dbReference type="Proteomes" id="UP000095767">
    <property type="component" value="Unassembled WGS sequence"/>
</dbReference>
<comment type="caution">
    <text evidence="1">The sequence shown here is derived from an EMBL/GenBank/DDBJ whole genome shotgun (WGS) entry which is preliminary data.</text>
</comment>
<dbReference type="AlphaFoldDB" id="A0A1E5W962"/>
<evidence type="ECO:0000313" key="1">
    <source>
        <dbReference type="EMBL" id="OEL33874.1"/>
    </source>
</evidence>
<evidence type="ECO:0000313" key="2">
    <source>
        <dbReference type="Proteomes" id="UP000095767"/>
    </source>
</evidence>
<proteinExistence type="predicted"/>
<feature type="non-terminal residue" evidence="1">
    <location>
        <position position="1"/>
    </location>
</feature>
<organism evidence="1 2">
    <name type="scientific">Dichanthelium oligosanthes</name>
    <dbReference type="NCBI Taxonomy" id="888268"/>
    <lineage>
        <taxon>Eukaryota</taxon>
        <taxon>Viridiplantae</taxon>
        <taxon>Streptophyta</taxon>
        <taxon>Embryophyta</taxon>
        <taxon>Tracheophyta</taxon>
        <taxon>Spermatophyta</taxon>
        <taxon>Magnoliopsida</taxon>
        <taxon>Liliopsida</taxon>
        <taxon>Poales</taxon>
        <taxon>Poaceae</taxon>
        <taxon>PACMAD clade</taxon>
        <taxon>Panicoideae</taxon>
        <taxon>Panicodae</taxon>
        <taxon>Paniceae</taxon>
        <taxon>Dichantheliinae</taxon>
        <taxon>Dichanthelium</taxon>
    </lineage>
</organism>